<dbReference type="Proteomes" id="UP001303647">
    <property type="component" value="Unassembled WGS sequence"/>
</dbReference>
<sequence length="141" mass="15074">MVNVVTAAKAAVRVYASAVSLGGNSSIPYSTTAAAMAELYHANSPVSPCAPSPGLGTDIRYETSRIEAVGSTSAVVWITWKIVPAQSACVGGGKTDKEKGWTFTDVYGFRMSAEGQNGGWEWSNADDEYEKLMENYPQFFS</sequence>
<comment type="caution">
    <text evidence="1">The sequence shown here is derived from an EMBL/GenBank/DDBJ whole genome shotgun (WGS) entry which is preliminary data.</text>
</comment>
<organism evidence="1 2">
    <name type="scientific">Corynascus novoguineensis</name>
    <dbReference type="NCBI Taxonomy" id="1126955"/>
    <lineage>
        <taxon>Eukaryota</taxon>
        <taxon>Fungi</taxon>
        <taxon>Dikarya</taxon>
        <taxon>Ascomycota</taxon>
        <taxon>Pezizomycotina</taxon>
        <taxon>Sordariomycetes</taxon>
        <taxon>Sordariomycetidae</taxon>
        <taxon>Sordariales</taxon>
        <taxon>Chaetomiaceae</taxon>
        <taxon>Corynascus</taxon>
    </lineage>
</organism>
<reference evidence="1" key="2">
    <citation type="submission" date="2023-05" db="EMBL/GenBank/DDBJ databases">
        <authorList>
            <consortium name="Lawrence Berkeley National Laboratory"/>
            <person name="Steindorff A."/>
            <person name="Hensen N."/>
            <person name="Bonometti L."/>
            <person name="Westerberg I."/>
            <person name="Brannstrom I.O."/>
            <person name="Guillou S."/>
            <person name="Cros-Aarteil S."/>
            <person name="Calhoun S."/>
            <person name="Haridas S."/>
            <person name="Kuo A."/>
            <person name="Mondo S."/>
            <person name="Pangilinan J."/>
            <person name="Riley R."/>
            <person name="Labutti K."/>
            <person name="Andreopoulos B."/>
            <person name="Lipzen A."/>
            <person name="Chen C."/>
            <person name="Yanf M."/>
            <person name="Daum C."/>
            <person name="Ng V."/>
            <person name="Clum A."/>
            <person name="Ohm R."/>
            <person name="Martin F."/>
            <person name="Silar P."/>
            <person name="Natvig D."/>
            <person name="Lalanne C."/>
            <person name="Gautier V."/>
            <person name="Ament-Velasquez S.L."/>
            <person name="Kruys A."/>
            <person name="Hutchinson M.I."/>
            <person name="Powell A.J."/>
            <person name="Barry K."/>
            <person name="Miller A.N."/>
            <person name="Grigoriev I.V."/>
            <person name="Debuchy R."/>
            <person name="Gladieux P."/>
            <person name="Thoren M.H."/>
            <person name="Johannesson H."/>
        </authorList>
    </citation>
    <scope>NUCLEOTIDE SEQUENCE</scope>
    <source>
        <strain evidence="1">CBS 359.72</strain>
    </source>
</reference>
<accession>A0AAN7CUJ2</accession>
<keyword evidence="2" id="KW-1185">Reference proteome</keyword>
<proteinExistence type="predicted"/>
<dbReference type="AlphaFoldDB" id="A0AAN7CUJ2"/>
<evidence type="ECO:0000313" key="1">
    <source>
        <dbReference type="EMBL" id="KAK4247512.1"/>
    </source>
</evidence>
<name>A0AAN7CUJ2_9PEZI</name>
<reference evidence="1" key="1">
    <citation type="journal article" date="2023" name="Mol. Phylogenet. Evol.">
        <title>Genome-scale phylogeny and comparative genomics of the fungal order Sordariales.</title>
        <authorList>
            <person name="Hensen N."/>
            <person name="Bonometti L."/>
            <person name="Westerberg I."/>
            <person name="Brannstrom I.O."/>
            <person name="Guillou S."/>
            <person name="Cros-Aarteil S."/>
            <person name="Calhoun S."/>
            <person name="Haridas S."/>
            <person name="Kuo A."/>
            <person name="Mondo S."/>
            <person name="Pangilinan J."/>
            <person name="Riley R."/>
            <person name="LaButti K."/>
            <person name="Andreopoulos B."/>
            <person name="Lipzen A."/>
            <person name="Chen C."/>
            <person name="Yan M."/>
            <person name="Daum C."/>
            <person name="Ng V."/>
            <person name="Clum A."/>
            <person name="Steindorff A."/>
            <person name="Ohm R.A."/>
            <person name="Martin F."/>
            <person name="Silar P."/>
            <person name="Natvig D.O."/>
            <person name="Lalanne C."/>
            <person name="Gautier V."/>
            <person name="Ament-Velasquez S.L."/>
            <person name="Kruys A."/>
            <person name="Hutchinson M.I."/>
            <person name="Powell A.J."/>
            <person name="Barry K."/>
            <person name="Miller A.N."/>
            <person name="Grigoriev I.V."/>
            <person name="Debuchy R."/>
            <person name="Gladieux P."/>
            <person name="Hiltunen Thoren M."/>
            <person name="Johannesson H."/>
        </authorList>
    </citation>
    <scope>NUCLEOTIDE SEQUENCE</scope>
    <source>
        <strain evidence="1">CBS 359.72</strain>
    </source>
</reference>
<protein>
    <submittedName>
        <fullName evidence="1">Uncharacterized protein</fullName>
    </submittedName>
</protein>
<dbReference type="EMBL" id="MU857652">
    <property type="protein sequence ID" value="KAK4247512.1"/>
    <property type="molecule type" value="Genomic_DNA"/>
</dbReference>
<gene>
    <name evidence="1" type="ORF">C7999DRAFT_32057</name>
</gene>
<evidence type="ECO:0000313" key="2">
    <source>
        <dbReference type="Proteomes" id="UP001303647"/>
    </source>
</evidence>